<dbReference type="RefSeq" id="WP_307475433.1">
    <property type="nucleotide sequence ID" value="NZ_JAUSUB010000010.1"/>
</dbReference>
<proteinExistence type="predicted"/>
<organism evidence="1 2">
    <name type="scientific">Cytobacillus purgationiresistens</name>
    <dbReference type="NCBI Taxonomy" id="863449"/>
    <lineage>
        <taxon>Bacteria</taxon>
        <taxon>Bacillati</taxon>
        <taxon>Bacillota</taxon>
        <taxon>Bacilli</taxon>
        <taxon>Bacillales</taxon>
        <taxon>Bacillaceae</taxon>
        <taxon>Cytobacillus</taxon>
    </lineage>
</organism>
<comment type="caution">
    <text evidence="1">The sequence shown here is derived from an EMBL/GenBank/DDBJ whole genome shotgun (WGS) entry which is preliminary data.</text>
</comment>
<reference evidence="1 2" key="1">
    <citation type="submission" date="2023-07" db="EMBL/GenBank/DDBJ databases">
        <title>Genomic Encyclopedia of Type Strains, Phase IV (KMG-IV): sequencing the most valuable type-strain genomes for metagenomic binning, comparative biology and taxonomic classification.</title>
        <authorList>
            <person name="Goeker M."/>
        </authorList>
    </citation>
    <scope>NUCLEOTIDE SEQUENCE [LARGE SCALE GENOMIC DNA]</scope>
    <source>
        <strain evidence="1 2">DSM 23494</strain>
    </source>
</reference>
<name>A0ABU0AHP5_9BACI</name>
<dbReference type="EMBL" id="JAUSUB010000010">
    <property type="protein sequence ID" value="MDQ0270752.1"/>
    <property type="molecule type" value="Genomic_DNA"/>
</dbReference>
<evidence type="ECO:0000313" key="2">
    <source>
        <dbReference type="Proteomes" id="UP001238088"/>
    </source>
</evidence>
<sequence length="195" mass="22239">MKTEIEVNRTVTVTKIALCGKLRSGKDAVANRMYIRAMFDRVAFGDKLKYLYHATLPWVPEHPKPRAGYQTFGQDMRRLYGEDIWIRHVERTVEASINFRKTTSDHVGIVITDLRQPNELEWAKANGFTIVRVTALEADRLICAEMAGDEFDAKDLAHDTEQHVDGFTVDYEIVNDGTLDELHAKVDAMLDEIAQ</sequence>
<dbReference type="Gene3D" id="3.40.50.300">
    <property type="entry name" value="P-loop containing nucleotide triphosphate hydrolases"/>
    <property type="match status" value="1"/>
</dbReference>
<protein>
    <submittedName>
        <fullName evidence="1">Uncharacterized protein</fullName>
    </submittedName>
</protein>
<keyword evidence="2" id="KW-1185">Reference proteome</keyword>
<accession>A0ABU0AHP5</accession>
<evidence type="ECO:0000313" key="1">
    <source>
        <dbReference type="EMBL" id="MDQ0270752.1"/>
    </source>
</evidence>
<gene>
    <name evidence="1" type="ORF">J2S17_002637</name>
</gene>
<dbReference type="InterPro" id="IPR027417">
    <property type="entry name" value="P-loop_NTPase"/>
</dbReference>
<dbReference type="Proteomes" id="UP001238088">
    <property type="component" value="Unassembled WGS sequence"/>
</dbReference>